<name>A0A0R3SC66_HYMDI</name>
<organism evidence="1">
    <name type="scientific">Hymenolepis diminuta</name>
    <name type="common">Rat tapeworm</name>
    <dbReference type="NCBI Taxonomy" id="6216"/>
    <lineage>
        <taxon>Eukaryota</taxon>
        <taxon>Metazoa</taxon>
        <taxon>Spiralia</taxon>
        <taxon>Lophotrochozoa</taxon>
        <taxon>Platyhelminthes</taxon>
        <taxon>Cestoda</taxon>
        <taxon>Eucestoda</taxon>
        <taxon>Cyclophyllidea</taxon>
        <taxon>Hymenolepididae</taxon>
        <taxon>Hymenolepis</taxon>
    </lineage>
</organism>
<sequence length="57" mass="6811">LFKIISLSLHNRVILRTYCWVSEYDLSYGNPLQIMRAYSESGMRYRIGKVWPVNEKD</sequence>
<reference evidence="1" key="1">
    <citation type="submission" date="2017-02" db="UniProtKB">
        <authorList>
            <consortium name="WormBaseParasite"/>
        </authorList>
    </citation>
    <scope>IDENTIFICATION</scope>
</reference>
<proteinExistence type="predicted"/>
<dbReference type="WBParaSite" id="HDID_0000213501-mRNA-1">
    <property type="protein sequence ID" value="HDID_0000213501-mRNA-1"/>
    <property type="gene ID" value="HDID_0000213501"/>
</dbReference>
<evidence type="ECO:0000313" key="1">
    <source>
        <dbReference type="WBParaSite" id="HDID_0000213501-mRNA-1"/>
    </source>
</evidence>
<protein>
    <submittedName>
        <fullName evidence="1">Neur_chan_LBD domain-containing protein</fullName>
    </submittedName>
</protein>
<accession>A0A0R3SC66</accession>
<dbReference type="AlphaFoldDB" id="A0A0R3SC66"/>